<dbReference type="PROSITE" id="PS50977">
    <property type="entry name" value="HTH_TETR_2"/>
    <property type="match status" value="1"/>
</dbReference>
<dbReference type="OrthoDB" id="9780824at2"/>
<evidence type="ECO:0000259" key="3">
    <source>
        <dbReference type="PROSITE" id="PS50977"/>
    </source>
</evidence>
<dbReference type="Gene3D" id="1.10.357.10">
    <property type="entry name" value="Tetracycline Repressor, domain 2"/>
    <property type="match status" value="1"/>
</dbReference>
<dbReference type="InterPro" id="IPR001647">
    <property type="entry name" value="HTH_TetR"/>
</dbReference>
<dbReference type="RefSeq" id="WP_135625285.1">
    <property type="nucleotide sequence ID" value="NZ_RQGD01000046.1"/>
</dbReference>
<comment type="caution">
    <text evidence="4">The sequence shown here is derived from an EMBL/GenBank/DDBJ whole genome shotgun (WGS) entry which is preliminary data.</text>
</comment>
<keyword evidence="1 2" id="KW-0238">DNA-binding</keyword>
<dbReference type="PRINTS" id="PR00455">
    <property type="entry name" value="HTHTETR"/>
</dbReference>
<feature type="domain" description="HTH tetR-type" evidence="3">
    <location>
        <begin position="20"/>
        <end position="80"/>
    </location>
</feature>
<dbReference type="InterPro" id="IPR009057">
    <property type="entry name" value="Homeodomain-like_sf"/>
</dbReference>
<dbReference type="Pfam" id="PF00440">
    <property type="entry name" value="TetR_N"/>
    <property type="match status" value="1"/>
</dbReference>
<reference evidence="4" key="1">
    <citation type="journal article" date="2019" name="PLoS Negl. Trop. Dis.">
        <title>Revisiting the worldwide diversity of Leptospira species in the environment.</title>
        <authorList>
            <person name="Vincent A.T."/>
            <person name="Schiettekatte O."/>
            <person name="Bourhy P."/>
            <person name="Veyrier F.J."/>
            <person name="Picardeau M."/>
        </authorList>
    </citation>
    <scope>NUCLEOTIDE SEQUENCE [LARGE SCALE GENOMIC DNA]</scope>
    <source>
        <strain evidence="4">201702476</strain>
    </source>
</reference>
<gene>
    <name evidence="4" type="ORF">EHQ58_17450</name>
</gene>
<keyword evidence="5" id="KW-1185">Reference proteome</keyword>
<dbReference type="Gene3D" id="1.10.10.60">
    <property type="entry name" value="Homeodomain-like"/>
    <property type="match status" value="1"/>
</dbReference>
<feature type="DNA-binding region" description="H-T-H motif" evidence="2">
    <location>
        <begin position="43"/>
        <end position="62"/>
    </location>
</feature>
<dbReference type="InterPro" id="IPR023772">
    <property type="entry name" value="DNA-bd_HTH_TetR-type_CS"/>
</dbReference>
<protein>
    <submittedName>
        <fullName evidence="4">TetR/AcrR family transcriptional regulator</fullName>
    </submittedName>
</protein>
<evidence type="ECO:0000256" key="1">
    <source>
        <dbReference type="ARBA" id="ARBA00023125"/>
    </source>
</evidence>
<dbReference type="PROSITE" id="PS01081">
    <property type="entry name" value="HTH_TETR_1"/>
    <property type="match status" value="1"/>
</dbReference>
<accession>A0A4R9JUD3</accession>
<evidence type="ECO:0000256" key="2">
    <source>
        <dbReference type="PROSITE-ProRule" id="PRU00335"/>
    </source>
</evidence>
<evidence type="ECO:0000313" key="4">
    <source>
        <dbReference type="EMBL" id="TGL56409.1"/>
    </source>
</evidence>
<dbReference type="AlphaFoldDB" id="A0A4R9JUD3"/>
<dbReference type="Proteomes" id="UP000297693">
    <property type="component" value="Unassembled WGS sequence"/>
</dbReference>
<dbReference type="EMBL" id="RQGD01000046">
    <property type="protein sequence ID" value="TGL56409.1"/>
    <property type="molecule type" value="Genomic_DNA"/>
</dbReference>
<sequence>MKLTQKLLQIEFEAYKNPKSDKEFDILKAGEAVFADFGYEGSTTFQLAQKAGVTERTLFKYFPTKFDLYKRILAGLLFATILPEHMSDLKKRLQSIESNFKTWYISTLTARYEAVVKEPNKIKLLLGAILFSQEFSEIFGKLWKTNLYEPSLEAIRFFQKRGDLREDIKPEQIVRASFSLGASFLITKTILAPKHPIDPSEEISALFEIFYGGIKSRGKDTSSS</sequence>
<proteinExistence type="predicted"/>
<dbReference type="SUPFAM" id="SSF46689">
    <property type="entry name" value="Homeodomain-like"/>
    <property type="match status" value="1"/>
</dbReference>
<evidence type="ECO:0000313" key="5">
    <source>
        <dbReference type="Proteomes" id="UP000297693"/>
    </source>
</evidence>
<name>A0A4R9JUD3_9LEPT</name>
<dbReference type="GO" id="GO:0003677">
    <property type="term" value="F:DNA binding"/>
    <property type="evidence" value="ECO:0007669"/>
    <property type="project" value="UniProtKB-UniRule"/>
</dbReference>
<organism evidence="4 5">
    <name type="scientific">Leptospira ognonensis</name>
    <dbReference type="NCBI Taxonomy" id="2484945"/>
    <lineage>
        <taxon>Bacteria</taxon>
        <taxon>Pseudomonadati</taxon>
        <taxon>Spirochaetota</taxon>
        <taxon>Spirochaetia</taxon>
        <taxon>Leptospirales</taxon>
        <taxon>Leptospiraceae</taxon>
        <taxon>Leptospira</taxon>
    </lineage>
</organism>